<gene>
    <name evidence="1" type="ORF">OZSIB_3201</name>
</gene>
<sequence length="194" mass="21187">MPQIGVHLQAWNSSGAREAGQVGWLLARRSFLGLAVALLLSAGVVAGPRAPDQIRYAMPRSLELALAPASGALQIEARLESRCGLLTDLELFVTTSPDLRCNWTMQRLSELRPGRPVHLTLPLARTASGAGELGSWVRLGVRYIPDYEALRAAVADPASFPIEAERRRLLGILARSQKSRARFTDATRLFLPRP</sequence>
<name>A0A367ZQN8_9BACT</name>
<reference evidence="1 2" key="1">
    <citation type="submission" date="2018-05" db="EMBL/GenBank/DDBJ databases">
        <title>A metagenomic window into the 2 km-deep terrestrial subsurface aquifer revealed taxonomically and functionally diverse microbial community comprising novel uncultured bacterial lineages.</title>
        <authorList>
            <person name="Kadnikov V.V."/>
            <person name="Mardanov A.V."/>
            <person name="Beletsky A.V."/>
            <person name="Banks D."/>
            <person name="Pimenov N.V."/>
            <person name="Frank Y.A."/>
            <person name="Karnachuk O.V."/>
            <person name="Ravin N.V."/>
        </authorList>
    </citation>
    <scope>NUCLEOTIDE SEQUENCE [LARGE SCALE GENOMIC DNA]</scope>
    <source>
        <strain evidence="1">BY5</strain>
    </source>
</reference>
<organism evidence="1 2">
    <name type="scientific">Candidatus Ozemobacter sibiricus</name>
    <dbReference type="NCBI Taxonomy" id="2268124"/>
    <lineage>
        <taxon>Bacteria</taxon>
        <taxon>Candidatus Ozemobacteria</taxon>
        <taxon>Candidatus Ozemobacterales</taxon>
        <taxon>Candidatus Ozemobacteraceae</taxon>
        <taxon>Candidatus Ozemobacter</taxon>
    </lineage>
</organism>
<proteinExistence type="predicted"/>
<dbReference type="Proteomes" id="UP000252355">
    <property type="component" value="Unassembled WGS sequence"/>
</dbReference>
<evidence type="ECO:0000313" key="2">
    <source>
        <dbReference type="Proteomes" id="UP000252355"/>
    </source>
</evidence>
<protein>
    <submittedName>
        <fullName evidence="1">Uncharacterized protein</fullName>
    </submittedName>
</protein>
<comment type="caution">
    <text evidence="1">The sequence shown here is derived from an EMBL/GenBank/DDBJ whole genome shotgun (WGS) entry which is preliminary data.</text>
</comment>
<evidence type="ECO:0000313" key="1">
    <source>
        <dbReference type="EMBL" id="RCK80455.1"/>
    </source>
</evidence>
<dbReference type="EMBL" id="QOQW01000006">
    <property type="protein sequence ID" value="RCK80455.1"/>
    <property type="molecule type" value="Genomic_DNA"/>
</dbReference>
<accession>A0A367ZQN8</accession>
<dbReference type="AlphaFoldDB" id="A0A367ZQN8"/>